<evidence type="ECO:0008006" key="4">
    <source>
        <dbReference type="Google" id="ProtNLM"/>
    </source>
</evidence>
<protein>
    <recommendedName>
        <fullName evidence="4">SNARE associated Golgi protein</fullName>
    </recommendedName>
</protein>
<reference evidence="2 3" key="1">
    <citation type="journal article" date="2014" name="Genome Announc.">
        <title>Draft Genome Sequences of Marinobacter similis A3d10T and Marinobacter salarius R9SW1T.</title>
        <authorList>
            <person name="Ivanova E.P."/>
            <person name="Ng H.J."/>
            <person name="Webb H.K."/>
            <person name="Feng G."/>
            <person name="Oshima K."/>
            <person name="Hattori M."/>
            <person name="Ohkuma M."/>
            <person name="Sergeev A.F."/>
            <person name="Mikhailov V.V."/>
            <person name="Crawford R.J."/>
            <person name="Sawabe T."/>
        </authorList>
    </citation>
    <scope>NUCLEOTIDE SEQUENCE [LARGE SCALE GENOMIC DNA]</scope>
    <source>
        <strain evidence="2 3">A3d10</strain>
    </source>
</reference>
<sequence>MAGRRFAKLSLLIAIAVVLNLSGHWLIQLFDFQIFPRHEPVLHLMVLSAASLYILLMAVPFMPGIEIGLALLFILGGEGALLVYLCTVTALSISFWLGQLAPEHSMSRLLHWLHFESASRVASQLETLSPAKRIESLFALAPKGVLPFLLRHRFVAIAVLLNLPGNAIIGGGGGIGMLLGISRMISFPKYFLTVALAVSPVPLVFYLSQAL</sequence>
<evidence type="ECO:0000313" key="3">
    <source>
        <dbReference type="Proteomes" id="UP000061489"/>
    </source>
</evidence>
<feature type="transmembrane region" description="Helical" evidence="1">
    <location>
        <begin position="69"/>
        <end position="97"/>
    </location>
</feature>
<gene>
    <name evidence="2" type="ORF">AU14_16905</name>
</gene>
<name>W5YMU2_9GAMM</name>
<dbReference type="HOGENOM" id="CLU_105415_0_0_6"/>
<keyword evidence="1" id="KW-0812">Transmembrane</keyword>
<evidence type="ECO:0000313" key="2">
    <source>
        <dbReference type="EMBL" id="AHI30244.1"/>
    </source>
</evidence>
<keyword evidence="3" id="KW-1185">Reference proteome</keyword>
<dbReference type="STRING" id="1420916.AU14_16905"/>
<keyword evidence="1" id="KW-0472">Membrane</keyword>
<dbReference type="EMBL" id="CP007151">
    <property type="protein sequence ID" value="AHI30244.1"/>
    <property type="molecule type" value="Genomic_DNA"/>
</dbReference>
<dbReference type="AlphaFoldDB" id="W5YMU2"/>
<feature type="transmembrane region" description="Helical" evidence="1">
    <location>
        <begin position="190"/>
        <end position="208"/>
    </location>
</feature>
<organism evidence="2 3">
    <name type="scientific">Marinobacter similis</name>
    <dbReference type="NCBI Taxonomy" id="1420916"/>
    <lineage>
        <taxon>Bacteria</taxon>
        <taxon>Pseudomonadati</taxon>
        <taxon>Pseudomonadota</taxon>
        <taxon>Gammaproteobacteria</taxon>
        <taxon>Pseudomonadales</taxon>
        <taxon>Marinobacteraceae</taxon>
        <taxon>Marinobacter</taxon>
    </lineage>
</organism>
<feature type="transmembrane region" description="Helical" evidence="1">
    <location>
        <begin position="154"/>
        <end position="178"/>
    </location>
</feature>
<dbReference type="KEGG" id="msx:AU14_16905"/>
<evidence type="ECO:0000256" key="1">
    <source>
        <dbReference type="SAM" id="Phobius"/>
    </source>
</evidence>
<accession>W5YMU2</accession>
<proteinExistence type="predicted"/>
<dbReference type="Proteomes" id="UP000061489">
    <property type="component" value="Chromosome"/>
</dbReference>
<keyword evidence="1" id="KW-1133">Transmembrane helix</keyword>
<feature type="transmembrane region" description="Helical" evidence="1">
    <location>
        <begin position="9"/>
        <end position="30"/>
    </location>
</feature>